<feature type="transmembrane region" description="Helical" evidence="1">
    <location>
        <begin position="49"/>
        <end position="67"/>
    </location>
</feature>
<keyword evidence="1" id="KW-0472">Membrane</keyword>
<dbReference type="AlphaFoldDB" id="A0A1F6D7P7"/>
<name>A0A1F6D7P7_9BACT</name>
<accession>A0A1F6D7P7</accession>
<reference evidence="2 3" key="1">
    <citation type="journal article" date="2016" name="Nat. Commun.">
        <title>Thousands of microbial genomes shed light on interconnected biogeochemical processes in an aquifer system.</title>
        <authorList>
            <person name="Anantharaman K."/>
            <person name="Brown C.T."/>
            <person name="Hug L.A."/>
            <person name="Sharon I."/>
            <person name="Castelle C.J."/>
            <person name="Probst A.J."/>
            <person name="Thomas B.C."/>
            <person name="Singh A."/>
            <person name="Wilkins M.J."/>
            <person name="Karaoz U."/>
            <person name="Brodie E.L."/>
            <person name="Williams K.H."/>
            <person name="Hubbard S.S."/>
            <person name="Banfield J.F."/>
        </authorList>
    </citation>
    <scope>NUCLEOTIDE SEQUENCE [LARGE SCALE GENOMIC DNA]</scope>
</reference>
<protein>
    <submittedName>
        <fullName evidence="2">Uncharacterized protein</fullName>
    </submittedName>
</protein>
<comment type="caution">
    <text evidence="2">The sequence shown here is derived from an EMBL/GenBank/DDBJ whole genome shotgun (WGS) entry which is preliminary data.</text>
</comment>
<keyword evidence="1" id="KW-0812">Transmembrane</keyword>
<sequence>MTFCSDCANVSGAQGETAMNAREFLRRLQKAWHKPAHDGDLSLAKMFKILGIFCVCSAVLVTPIMYWRHSDSMFMRFLWADASVVMADLKCNTVGWCPRK</sequence>
<proteinExistence type="predicted"/>
<gene>
    <name evidence="2" type="ORF">A2853_03810</name>
</gene>
<dbReference type="EMBL" id="MFKX01000026">
    <property type="protein sequence ID" value="OGG57459.1"/>
    <property type="molecule type" value="Genomic_DNA"/>
</dbReference>
<dbReference type="Proteomes" id="UP000177958">
    <property type="component" value="Unassembled WGS sequence"/>
</dbReference>
<keyword evidence="1" id="KW-1133">Transmembrane helix</keyword>
<evidence type="ECO:0000256" key="1">
    <source>
        <dbReference type="SAM" id="Phobius"/>
    </source>
</evidence>
<evidence type="ECO:0000313" key="3">
    <source>
        <dbReference type="Proteomes" id="UP000177958"/>
    </source>
</evidence>
<evidence type="ECO:0000313" key="2">
    <source>
        <dbReference type="EMBL" id="OGG57459.1"/>
    </source>
</evidence>
<organism evidence="2 3">
    <name type="scientific">Candidatus Kaiserbacteria bacterium RIFCSPHIGHO2_01_FULL_55_17</name>
    <dbReference type="NCBI Taxonomy" id="1798484"/>
    <lineage>
        <taxon>Bacteria</taxon>
        <taxon>Candidatus Kaiseribacteriota</taxon>
    </lineage>
</organism>